<dbReference type="Proteomes" id="UP000593561">
    <property type="component" value="Unassembled WGS sequence"/>
</dbReference>
<protein>
    <submittedName>
        <fullName evidence="1">Uncharacterized protein</fullName>
    </submittedName>
</protein>
<evidence type="ECO:0000313" key="1">
    <source>
        <dbReference type="EMBL" id="MBA0610615.1"/>
    </source>
</evidence>
<dbReference type="EMBL" id="JABFAC010000004">
    <property type="protein sequence ID" value="MBA0610615.1"/>
    <property type="molecule type" value="Genomic_DNA"/>
</dbReference>
<gene>
    <name evidence="1" type="ORF">Godav_011436</name>
</gene>
<name>A0A7J8RA60_GOSDV</name>
<sequence>MSLCEGISIPQTVCVDHFLPPVPLISEFLGDPVTNPLSSTDLAYQNIVSASSNFFPYGPSEQWVQPPMEFLPSKRSRSCILFSIQPPRVPLRLAHVLLNPLRLYFTKSHFFYKDNPFETCICFYSCQISDIFDRSQLTRVSILDFHVWVRISLPSVGEL</sequence>
<feature type="non-terminal residue" evidence="1">
    <location>
        <position position="1"/>
    </location>
</feature>
<comment type="caution">
    <text evidence="1">The sequence shown here is derived from an EMBL/GenBank/DDBJ whole genome shotgun (WGS) entry which is preliminary data.</text>
</comment>
<accession>A0A7J8RA60</accession>
<evidence type="ECO:0000313" key="2">
    <source>
        <dbReference type="Proteomes" id="UP000593561"/>
    </source>
</evidence>
<organism evidence="1 2">
    <name type="scientific">Gossypium davidsonii</name>
    <name type="common">Davidson's cotton</name>
    <name type="synonym">Gossypium klotzschianum subsp. davidsonii</name>
    <dbReference type="NCBI Taxonomy" id="34287"/>
    <lineage>
        <taxon>Eukaryota</taxon>
        <taxon>Viridiplantae</taxon>
        <taxon>Streptophyta</taxon>
        <taxon>Embryophyta</taxon>
        <taxon>Tracheophyta</taxon>
        <taxon>Spermatophyta</taxon>
        <taxon>Magnoliopsida</taxon>
        <taxon>eudicotyledons</taxon>
        <taxon>Gunneridae</taxon>
        <taxon>Pentapetalae</taxon>
        <taxon>rosids</taxon>
        <taxon>malvids</taxon>
        <taxon>Malvales</taxon>
        <taxon>Malvaceae</taxon>
        <taxon>Malvoideae</taxon>
        <taxon>Gossypium</taxon>
    </lineage>
</organism>
<dbReference type="AlphaFoldDB" id="A0A7J8RA60"/>
<proteinExistence type="predicted"/>
<reference evidence="1 2" key="1">
    <citation type="journal article" date="2019" name="Genome Biol. Evol.">
        <title>Insights into the evolution of the New World diploid cottons (Gossypium, subgenus Houzingenia) based on genome sequencing.</title>
        <authorList>
            <person name="Grover C.E."/>
            <person name="Arick M.A. 2nd"/>
            <person name="Thrash A."/>
            <person name="Conover J.L."/>
            <person name="Sanders W.S."/>
            <person name="Peterson D.G."/>
            <person name="Frelichowski J.E."/>
            <person name="Scheffler J.A."/>
            <person name="Scheffler B.E."/>
            <person name="Wendel J.F."/>
        </authorList>
    </citation>
    <scope>NUCLEOTIDE SEQUENCE [LARGE SCALE GENOMIC DNA]</scope>
    <source>
        <strain evidence="1">27</strain>
        <tissue evidence="1">Leaf</tissue>
    </source>
</reference>
<keyword evidence="2" id="KW-1185">Reference proteome</keyword>